<feature type="domain" description="N-acetyltransferase" evidence="1">
    <location>
        <begin position="35"/>
        <end position="81"/>
    </location>
</feature>
<reference evidence="2 3" key="1">
    <citation type="journal article" date="2015" name="Genome Announc.">
        <title>Draft Genome Sequence of Cyanobacterium Hassallia byssoidea Strain VB512170, Isolated from Monuments in India.</title>
        <authorList>
            <person name="Singh D."/>
            <person name="Chandrababunaidu M.M."/>
            <person name="Panda A."/>
            <person name="Sen D."/>
            <person name="Bhattacharyya S."/>
            <person name="Adhikary S.P."/>
            <person name="Tripathy S."/>
        </authorList>
    </citation>
    <scope>NUCLEOTIDE SEQUENCE [LARGE SCALE GENOMIC DNA]</scope>
    <source>
        <strain evidence="2 3">VB512170</strain>
    </source>
</reference>
<evidence type="ECO:0000313" key="3">
    <source>
        <dbReference type="Proteomes" id="UP000031549"/>
    </source>
</evidence>
<dbReference type="Pfam" id="PF00583">
    <property type="entry name" value="Acetyltransf_1"/>
    <property type="match status" value="1"/>
</dbReference>
<organism evidence="2 3">
    <name type="scientific">Hassallia byssoidea VB512170</name>
    <dbReference type="NCBI Taxonomy" id="1304833"/>
    <lineage>
        <taxon>Bacteria</taxon>
        <taxon>Bacillati</taxon>
        <taxon>Cyanobacteriota</taxon>
        <taxon>Cyanophyceae</taxon>
        <taxon>Nostocales</taxon>
        <taxon>Tolypothrichaceae</taxon>
        <taxon>Hassallia</taxon>
    </lineage>
</organism>
<proteinExistence type="predicted"/>
<dbReference type="RefSeq" id="WP_163518532.1">
    <property type="nucleotide sequence ID" value="NZ_JTCM02000003.1"/>
</dbReference>
<dbReference type="GO" id="GO:0016747">
    <property type="term" value="F:acyltransferase activity, transferring groups other than amino-acyl groups"/>
    <property type="evidence" value="ECO:0007669"/>
    <property type="project" value="InterPro"/>
</dbReference>
<keyword evidence="2" id="KW-0808">Transferase</keyword>
<evidence type="ECO:0000259" key="1">
    <source>
        <dbReference type="Pfam" id="PF00583"/>
    </source>
</evidence>
<dbReference type="EMBL" id="JTCM02000003">
    <property type="protein sequence ID" value="NEU71533.1"/>
    <property type="molecule type" value="Genomic_DNA"/>
</dbReference>
<gene>
    <name evidence="2" type="ORF">PI95_002785</name>
</gene>
<name>A0A846H341_9CYAN</name>
<comment type="caution">
    <text evidence="2">The sequence shown here is derived from an EMBL/GenBank/DDBJ whole genome shotgun (WGS) entry which is preliminary data.</text>
</comment>
<evidence type="ECO:0000313" key="2">
    <source>
        <dbReference type="EMBL" id="NEU71533.1"/>
    </source>
</evidence>
<dbReference type="Gene3D" id="3.40.630.30">
    <property type="match status" value="1"/>
</dbReference>
<keyword evidence="3" id="KW-1185">Reference proteome</keyword>
<dbReference type="CDD" id="cd04301">
    <property type="entry name" value="NAT_SF"/>
    <property type="match status" value="1"/>
</dbReference>
<dbReference type="Proteomes" id="UP000031549">
    <property type="component" value="Unassembled WGS sequence"/>
</dbReference>
<dbReference type="InterPro" id="IPR016181">
    <property type="entry name" value="Acyl_CoA_acyltransferase"/>
</dbReference>
<dbReference type="AlphaFoldDB" id="A0A846H341"/>
<dbReference type="InterPro" id="IPR000182">
    <property type="entry name" value="GNAT_dom"/>
</dbReference>
<dbReference type="SUPFAM" id="SSF55729">
    <property type="entry name" value="Acyl-CoA N-acyltransferases (Nat)"/>
    <property type="match status" value="1"/>
</dbReference>
<accession>A0A846H341</accession>
<sequence>MFRDPQVVARTTQKGCSFFSLFFHGSNLATQWGSFGSFGLLSVYPDFWNQKIAQRLIEAVMEHFTQSGIQQAALFTFSNSPKHHAL</sequence>
<protein>
    <submittedName>
        <fullName evidence="2">GNAT family N-acetyltransferase</fullName>
    </submittedName>
</protein>